<protein>
    <submittedName>
        <fullName evidence="1">Uncharacterized protein</fullName>
    </submittedName>
</protein>
<name>A0A7R9GDV7_9CRUS</name>
<evidence type="ECO:0000313" key="1">
    <source>
        <dbReference type="EMBL" id="CAD7277119.1"/>
    </source>
</evidence>
<accession>A0A7R9GDV7</accession>
<keyword evidence="2" id="KW-1185">Reference proteome</keyword>
<proteinExistence type="predicted"/>
<dbReference type="EMBL" id="CAJPEX010000801">
    <property type="protein sequence ID" value="CAG0917271.1"/>
    <property type="molecule type" value="Genomic_DNA"/>
</dbReference>
<dbReference type="EMBL" id="OA882838">
    <property type="protein sequence ID" value="CAD7277119.1"/>
    <property type="molecule type" value="Genomic_DNA"/>
</dbReference>
<organism evidence="1">
    <name type="scientific">Notodromas monacha</name>
    <dbReference type="NCBI Taxonomy" id="399045"/>
    <lineage>
        <taxon>Eukaryota</taxon>
        <taxon>Metazoa</taxon>
        <taxon>Ecdysozoa</taxon>
        <taxon>Arthropoda</taxon>
        <taxon>Crustacea</taxon>
        <taxon>Oligostraca</taxon>
        <taxon>Ostracoda</taxon>
        <taxon>Podocopa</taxon>
        <taxon>Podocopida</taxon>
        <taxon>Cypridocopina</taxon>
        <taxon>Cypridoidea</taxon>
        <taxon>Cyprididae</taxon>
        <taxon>Notodromas</taxon>
    </lineage>
</organism>
<reference evidence="1" key="1">
    <citation type="submission" date="2020-11" db="EMBL/GenBank/DDBJ databases">
        <authorList>
            <person name="Tran Van P."/>
        </authorList>
    </citation>
    <scope>NUCLEOTIDE SEQUENCE</scope>
</reference>
<gene>
    <name evidence="1" type="ORF">NMOB1V02_LOCUS4860</name>
</gene>
<evidence type="ECO:0000313" key="2">
    <source>
        <dbReference type="Proteomes" id="UP000678499"/>
    </source>
</evidence>
<dbReference type="AlphaFoldDB" id="A0A7R9GDV7"/>
<dbReference type="Proteomes" id="UP000678499">
    <property type="component" value="Unassembled WGS sequence"/>
</dbReference>
<sequence>MILTFAKRVPNVAEVKQKAVEAFACPQWYRKCRARSVTIGCWKYDETKNPGPLRRANLVERNAAFPCCWEDQKEVEVRNGMQVIVSTDWNSFGRRPDPVVFACGEMGKIKKFLSFRTSQGIESSVTFRSCRKNIQNMVFESLQSIFVLQQKKYYLEKSVKLRLMSRFCTTYI</sequence>